<proteinExistence type="predicted"/>
<evidence type="ECO:0000313" key="6">
    <source>
        <dbReference type="Proteomes" id="UP001548590"/>
    </source>
</evidence>
<dbReference type="Pfam" id="PF13511">
    <property type="entry name" value="DUF4124"/>
    <property type="match status" value="1"/>
</dbReference>
<evidence type="ECO:0000256" key="1">
    <source>
        <dbReference type="SAM" id="Coils"/>
    </source>
</evidence>
<accession>A0ABV2CMT2</accession>
<evidence type="ECO:0000256" key="2">
    <source>
        <dbReference type="SAM" id="MobiDB-lite"/>
    </source>
</evidence>
<feature type="chain" id="PRO_5046239217" evidence="3">
    <location>
        <begin position="22"/>
        <end position="160"/>
    </location>
</feature>
<evidence type="ECO:0000313" key="5">
    <source>
        <dbReference type="EMBL" id="MET1489158.1"/>
    </source>
</evidence>
<keyword evidence="1" id="KW-0175">Coiled coil</keyword>
<feature type="compositionally biased region" description="Polar residues" evidence="2">
    <location>
        <begin position="34"/>
        <end position="58"/>
    </location>
</feature>
<keyword evidence="3" id="KW-0732">Signal</keyword>
<keyword evidence="6" id="KW-1185">Reference proteome</keyword>
<protein>
    <submittedName>
        <fullName evidence="5">DUF4124 domain-containing protein</fullName>
    </submittedName>
</protein>
<name>A0ABV2CMT2_9RHOO</name>
<comment type="caution">
    <text evidence="5">The sequence shown here is derived from an EMBL/GenBank/DDBJ whole genome shotgun (WGS) entry which is preliminary data.</text>
</comment>
<gene>
    <name evidence="5" type="ORF">ABVT11_04925</name>
</gene>
<sequence length="160" mass="17908">MKPIQHALVLCACMLVPAAHADVFKCVDDSGHTTYTNNKPASGKSSSCTLMTKEQPVNSVPAARKPGSAGNATPPSFPRVTDDTQKSRDSDRRQILQNELETEQKLLATARKELAEQEAVRNGDERNYQKYLDRLQSYKDRVALHERNIEALTKELSRLR</sequence>
<dbReference type="EMBL" id="JBEWLZ010000002">
    <property type="protein sequence ID" value="MET1489158.1"/>
    <property type="molecule type" value="Genomic_DNA"/>
</dbReference>
<evidence type="ECO:0000259" key="4">
    <source>
        <dbReference type="Pfam" id="PF13511"/>
    </source>
</evidence>
<feature type="coiled-coil region" evidence="1">
    <location>
        <begin position="93"/>
        <end position="155"/>
    </location>
</feature>
<dbReference type="Proteomes" id="UP001548590">
    <property type="component" value="Unassembled WGS sequence"/>
</dbReference>
<dbReference type="RefSeq" id="WP_345924304.1">
    <property type="nucleotide sequence ID" value="NZ_JBDIVF010000001.1"/>
</dbReference>
<dbReference type="InterPro" id="IPR025392">
    <property type="entry name" value="DUF4124"/>
</dbReference>
<feature type="region of interest" description="Disordered" evidence="2">
    <location>
        <begin position="34"/>
        <end position="92"/>
    </location>
</feature>
<reference evidence="5 6" key="1">
    <citation type="submission" date="2024-07" db="EMBL/GenBank/DDBJ databases">
        <title>Uliginosibacterium paludis KCTC:42655.</title>
        <authorList>
            <person name="Kim M.K."/>
        </authorList>
    </citation>
    <scope>NUCLEOTIDE SEQUENCE [LARGE SCALE GENOMIC DNA]</scope>
    <source>
        <strain evidence="5 6">KCTC 42655</strain>
    </source>
</reference>
<feature type="compositionally biased region" description="Basic and acidic residues" evidence="2">
    <location>
        <begin position="80"/>
        <end position="92"/>
    </location>
</feature>
<feature type="domain" description="DUF4124" evidence="4">
    <location>
        <begin position="10"/>
        <end position="61"/>
    </location>
</feature>
<feature type="signal peptide" evidence="3">
    <location>
        <begin position="1"/>
        <end position="21"/>
    </location>
</feature>
<evidence type="ECO:0000256" key="3">
    <source>
        <dbReference type="SAM" id="SignalP"/>
    </source>
</evidence>
<organism evidence="5 6">
    <name type="scientific">Uliginosibacterium paludis</name>
    <dbReference type="NCBI Taxonomy" id="1615952"/>
    <lineage>
        <taxon>Bacteria</taxon>
        <taxon>Pseudomonadati</taxon>
        <taxon>Pseudomonadota</taxon>
        <taxon>Betaproteobacteria</taxon>
        <taxon>Rhodocyclales</taxon>
        <taxon>Zoogloeaceae</taxon>
        <taxon>Uliginosibacterium</taxon>
    </lineage>
</organism>